<feature type="coiled-coil region" evidence="1">
    <location>
        <begin position="66"/>
        <end position="93"/>
    </location>
</feature>
<organism evidence="2 3">
    <name type="scientific">Novymonas esmeraldas</name>
    <dbReference type="NCBI Taxonomy" id="1808958"/>
    <lineage>
        <taxon>Eukaryota</taxon>
        <taxon>Discoba</taxon>
        <taxon>Euglenozoa</taxon>
        <taxon>Kinetoplastea</taxon>
        <taxon>Metakinetoplastina</taxon>
        <taxon>Trypanosomatida</taxon>
        <taxon>Trypanosomatidae</taxon>
        <taxon>Novymonas</taxon>
    </lineage>
</organism>
<evidence type="ECO:0000256" key="1">
    <source>
        <dbReference type="SAM" id="Coils"/>
    </source>
</evidence>
<evidence type="ECO:0000313" key="2">
    <source>
        <dbReference type="EMBL" id="KAK7196528.1"/>
    </source>
</evidence>
<dbReference type="AlphaFoldDB" id="A0AAW0EQN4"/>
<proteinExistence type="predicted"/>
<dbReference type="EMBL" id="JAECZO010000078">
    <property type="protein sequence ID" value="KAK7196528.1"/>
    <property type="molecule type" value="Genomic_DNA"/>
</dbReference>
<reference evidence="2 3" key="1">
    <citation type="journal article" date="2021" name="MBio">
        <title>A New Model Trypanosomatid, Novymonas esmeraldas: Genomic Perception of Its 'Candidatus Pandoraea novymonadis' Endosymbiont.</title>
        <authorList>
            <person name="Zakharova A."/>
            <person name="Saura A."/>
            <person name="Butenko A."/>
            <person name="Podesvova L."/>
            <person name="Warmusova S."/>
            <person name="Kostygov A.Y."/>
            <person name="Nenarokova A."/>
            <person name="Lukes J."/>
            <person name="Opperdoes F.R."/>
            <person name="Yurchenko V."/>
        </authorList>
    </citation>
    <scope>NUCLEOTIDE SEQUENCE [LARGE SCALE GENOMIC DNA]</scope>
    <source>
        <strain evidence="2 3">E262AT.01</strain>
    </source>
</reference>
<feature type="coiled-coil region" evidence="1">
    <location>
        <begin position="119"/>
        <end position="146"/>
    </location>
</feature>
<evidence type="ECO:0000313" key="3">
    <source>
        <dbReference type="Proteomes" id="UP001430356"/>
    </source>
</evidence>
<keyword evidence="3" id="KW-1185">Reference proteome</keyword>
<gene>
    <name evidence="2" type="ORF">NESM_000590500</name>
</gene>
<name>A0AAW0EQN4_9TRYP</name>
<comment type="caution">
    <text evidence="2">The sequence shown here is derived from an EMBL/GenBank/DDBJ whole genome shotgun (WGS) entry which is preliminary data.</text>
</comment>
<protein>
    <submittedName>
        <fullName evidence="2">Uncharacterized protein</fullName>
    </submittedName>
</protein>
<dbReference type="Proteomes" id="UP001430356">
    <property type="component" value="Unassembled WGS sequence"/>
</dbReference>
<feature type="coiled-coil region" evidence="1">
    <location>
        <begin position="3"/>
        <end position="30"/>
    </location>
</feature>
<keyword evidence="1" id="KW-0175">Coiled coil</keyword>
<accession>A0AAW0EQN4</accession>
<sequence length="244" mass="28396">MSKAQVTERIQRWRELKEKMTEKTNQVEARSKAVHELECRRVKEVQEWELDKEERKGPLSAAAAEVASSTSNIERIEHETQELRRKVEERCRRTREHTEVIQKRKKAVSVLSKEVRGKDDSAQERLAEYTRTRQEVRRQLQAAMKKHEVAALQDQAAYEDKMRQHKSRSAEILATIEAEAKSHALEQAMNEWNEKSNARKHVQDEVAAAEEGKDVWAELLQEAHAIRIQDNLKTLAELRAMVSI</sequence>